<dbReference type="Proteomes" id="UP000230423">
    <property type="component" value="Unassembled WGS sequence"/>
</dbReference>
<comment type="subcellular location">
    <subcellularLocation>
        <location evidence="1">Nucleus</location>
    </subcellularLocation>
</comment>
<dbReference type="InterPro" id="IPR036600">
    <property type="entry name" value="PAH_sf"/>
</dbReference>
<dbReference type="GO" id="GO:0003714">
    <property type="term" value="F:transcription corepressor activity"/>
    <property type="evidence" value="ECO:0007669"/>
    <property type="project" value="InterPro"/>
</dbReference>
<organism evidence="6 7">
    <name type="scientific">Teladorsagia circumcincta</name>
    <name type="common">Brown stomach worm</name>
    <name type="synonym">Ostertagia circumcincta</name>
    <dbReference type="NCBI Taxonomy" id="45464"/>
    <lineage>
        <taxon>Eukaryota</taxon>
        <taxon>Metazoa</taxon>
        <taxon>Ecdysozoa</taxon>
        <taxon>Nematoda</taxon>
        <taxon>Chromadorea</taxon>
        <taxon>Rhabditida</taxon>
        <taxon>Rhabditina</taxon>
        <taxon>Rhabditomorpha</taxon>
        <taxon>Strongyloidea</taxon>
        <taxon>Trichostrongylidae</taxon>
        <taxon>Teladorsagia</taxon>
    </lineage>
</organism>
<dbReference type="EMBL" id="KZ351292">
    <property type="protein sequence ID" value="PIO63099.1"/>
    <property type="molecule type" value="Genomic_DNA"/>
</dbReference>
<feature type="region of interest" description="Disordered" evidence="4">
    <location>
        <begin position="1"/>
        <end position="26"/>
    </location>
</feature>
<dbReference type="InterPro" id="IPR013194">
    <property type="entry name" value="HDAC_interact_dom"/>
</dbReference>
<keyword evidence="7" id="KW-1185">Reference proteome</keyword>
<dbReference type="Pfam" id="PF08295">
    <property type="entry name" value="Sin3_corepress"/>
    <property type="match status" value="1"/>
</dbReference>
<feature type="non-terminal residue" evidence="6">
    <location>
        <position position="300"/>
    </location>
</feature>
<feature type="compositionally biased region" description="Polar residues" evidence="4">
    <location>
        <begin position="108"/>
        <end position="121"/>
    </location>
</feature>
<evidence type="ECO:0000259" key="5">
    <source>
        <dbReference type="SMART" id="SM00761"/>
    </source>
</evidence>
<dbReference type="GO" id="GO:0000122">
    <property type="term" value="P:negative regulation of transcription by RNA polymerase II"/>
    <property type="evidence" value="ECO:0007669"/>
    <property type="project" value="TreeGrafter"/>
</dbReference>
<dbReference type="SUPFAM" id="SSF47762">
    <property type="entry name" value="PAH2 domain"/>
    <property type="match status" value="1"/>
</dbReference>
<dbReference type="InterPro" id="IPR039774">
    <property type="entry name" value="Sin3-like"/>
</dbReference>
<dbReference type="PANTHER" id="PTHR12346:SF0">
    <property type="entry name" value="SIN3A, ISOFORM G"/>
    <property type="match status" value="1"/>
</dbReference>
<sequence length="300" mass="34092">MLTRSSTSALRETQLPRNKATDDKTNIDTPGVITRVSRLFHGRSALIMGFNTFLPPGFEVQVVGSKITITEPSGNKQVIFNNPETERVAEEKPPIVETVSPCQQPSTMECQHNVESAQGTPTPAALDPSPSVPKSHFDSVWKRDVDVKDIALCATVEDIIYFDNVLNDTWVSFPSWSSEDTTHVSSKKTQYEEFIYRTEDERFELDIIIDVNKYAIESLELVRRRMERMTPAELDKFRLDEKLGGSSPSLMLRAIKRIYGEHASKITEGIKRNPSMTIPKVLDRMRDKEKEWREAQVAMN</sequence>
<dbReference type="Gene3D" id="1.20.1160.11">
    <property type="entry name" value="Paired amphipathic helix"/>
    <property type="match status" value="1"/>
</dbReference>
<protein>
    <submittedName>
        <fullName evidence="6">Histone deacetylase interacting</fullName>
    </submittedName>
</protein>
<dbReference type="PANTHER" id="PTHR12346">
    <property type="entry name" value="SIN3B-RELATED"/>
    <property type="match status" value="1"/>
</dbReference>
<dbReference type="GO" id="GO:0000118">
    <property type="term" value="C:histone deacetylase complex"/>
    <property type="evidence" value="ECO:0007669"/>
    <property type="project" value="TreeGrafter"/>
</dbReference>
<dbReference type="SMART" id="SM00761">
    <property type="entry name" value="HDAC_interact"/>
    <property type="match status" value="1"/>
</dbReference>
<reference evidence="6 7" key="1">
    <citation type="submission" date="2015-09" db="EMBL/GenBank/DDBJ databases">
        <title>Draft genome of the parasitic nematode Teladorsagia circumcincta isolate WARC Sus (inbred).</title>
        <authorList>
            <person name="Mitreva M."/>
        </authorList>
    </citation>
    <scope>NUCLEOTIDE SEQUENCE [LARGE SCALE GENOMIC DNA]</scope>
    <source>
        <strain evidence="6 7">S</strain>
    </source>
</reference>
<feature type="compositionally biased region" description="Polar residues" evidence="4">
    <location>
        <begin position="1"/>
        <end position="11"/>
    </location>
</feature>
<proteinExistence type="predicted"/>
<dbReference type="OrthoDB" id="10265969at2759"/>
<dbReference type="AlphaFoldDB" id="A0A2G9TYH1"/>
<feature type="domain" description="Histone deacetylase interacting" evidence="5">
    <location>
        <begin position="152"/>
        <end position="236"/>
    </location>
</feature>
<evidence type="ECO:0000313" key="7">
    <source>
        <dbReference type="Proteomes" id="UP000230423"/>
    </source>
</evidence>
<dbReference type="Pfam" id="PF02671">
    <property type="entry name" value="PAH"/>
    <property type="match status" value="1"/>
</dbReference>
<dbReference type="GO" id="GO:0000785">
    <property type="term" value="C:chromatin"/>
    <property type="evidence" value="ECO:0007669"/>
    <property type="project" value="TreeGrafter"/>
</dbReference>
<evidence type="ECO:0000256" key="3">
    <source>
        <dbReference type="ARBA" id="ARBA00023242"/>
    </source>
</evidence>
<evidence type="ECO:0000256" key="4">
    <source>
        <dbReference type="SAM" id="MobiDB-lite"/>
    </source>
</evidence>
<accession>A0A2G9TYH1</accession>
<keyword evidence="3" id="KW-0539">Nucleus</keyword>
<evidence type="ECO:0000256" key="1">
    <source>
        <dbReference type="ARBA" id="ARBA00004123"/>
    </source>
</evidence>
<name>A0A2G9TYH1_TELCI</name>
<evidence type="ECO:0000256" key="2">
    <source>
        <dbReference type="ARBA" id="ARBA00022491"/>
    </source>
</evidence>
<keyword evidence="2" id="KW-0678">Repressor</keyword>
<feature type="region of interest" description="Disordered" evidence="4">
    <location>
        <begin position="108"/>
        <end position="131"/>
    </location>
</feature>
<dbReference type="InterPro" id="IPR003822">
    <property type="entry name" value="PAH"/>
</dbReference>
<gene>
    <name evidence="6" type="ORF">TELCIR_15317</name>
</gene>
<evidence type="ECO:0000313" key="6">
    <source>
        <dbReference type="EMBL" id="PIO63099.1"/>
    </source>
</evidence>